<reference evidence="3" key="1">
    <citation type="submission" date="2021-01" db="EMBL/GenBank/DDBJ databases">
        <title>Genomic Encyclopedia of Type Strains, Phase IV (KMG-IV): sequencing the most valuable type-strain genomes for metagenomic binning, comparative biology and taxonomic classification.</title>
        <authorList>
            <person name="Goeker M."/>
        </authorList>
    </citation>
    <scope>NUCLEOTIDE SEQUENCE</scope>
    <source>
        <strain evidence="3">DSM 25523</strain>
    </source>
</reference>
<feature type="compositionally biased region" description="Basic residues" evidence="1">
    <location>
        <begin position="1"/>
        <end position="15"/>
    </location>
</feature>
<gene>
    <name evidence="3" type="ORF">JOD01_002852</name>
</gene>
<dbReference type="Proteomes" id="UP000717624">
    <property type="component" value="Unassembled WGS sequence"/>
</dbReference>
<evidence type="ECO:0000256" key="1">
    <source>
        <dbReference type="SAM" id="MobiDB-lite"/>
    </source>
</evidence>
<keyword evidence="2" id="KW-0472">Membrane</keyword>
<dbReference type="EMBL" id="JAFBEB010000010">
    <property type="protein sequence ID" value="MBM7591225.1"/>
    <property type="molecule type" value="Genomic_DNA"/>
</dbReference>
<protein>
    <submittedName>
        <fullName evidence="3">tRNA(Ile2) C34 agmatinyltransferase TiaS</fullName>
    </submittedName>
</protein>
<keyword evidence="2" id="KW-0812">Transmembrane</keyword>
<name>A0A939BQ46_9BACL</name>
<feature type="region of interest" description="Disordered" evidence="1">
    <location>
        <begin position="1"/>
        <end position="24"/>
    </location>
</feature>
<dbReference type="RefSeq" id="WP_237716679.1">
    <property type="nucleotide sequence ID" value="NZ_BAABIN010000012.1"/>
</dbReference>
<keyword evidence="4" id="KW-1185">Reference proteome</keyword>
<comment type="caution">
    <text evidence="3">The sequence shown here is derived from an EMBL/GenBank/DDBJ whole genome shotgun (WGS) entry which is preliminary data.</text>
</comment>
<evidence type="ECO:0000256" key="2">
    <source>
        <dbReference type="SAM" id="Phobius"/>
    </source>
</evidence>
<keyword evidence="2" id="KW-1133">Transmembrane helix</keyword>
<feature type="transmembrane region" description="Helical" evidence="2">
    <location>
        <begin position="85"/>
        <end position="104"/>
    </location>
</feature>
<dbReference type="AlphaFoldDB" id="A0A939BQ46"/>
<organism evidence="3 4">
    <name type="scientific">Brevibacillus fulvus</name>
    <dbReference type="NCBI Taxonomy" id="1125967"/>
    <lineage>
        <taxon>Bacteria</taxon>
        <taxon>Bacillati</taxon>
        <taxon>Bacillota</taxon>
        <taxon>Bacilli</taxon>
        <taxon>Bacillales</taxon>
        <taxon>Paenibacillaceae</taxon>
        <taxon>Brevibacillus</taxon>
    </lineage>
</organism>
<evidence type="ECO:0000313" key="4">
    <source>
        <dbReference type="Proteomes" id="UP000717624"/>
    </source>
</evidence>
<accession>A0A939BQ46</accession>
<proteinExistence type="predicted"/>
<sequence>MTMKKYKTPRKHHDKPLRAPMGSKKGMERMGILKEVADLAAEVQTLHRQLEQERGLREADQTVINHQAAYIQKLLKDKKTAFSKGWLVGAVVSSVAQLLGYMLGRLL</sequence>
<evidence type="ECO:0000313" key="3">
    <source>
        <dbReference type="EMBL" id="MBM7591225.1"/>
    </source>
</evidence>